<name>A0AB74TZM8_9LACT</name>
<gene>
    <name evidence="1" type="ORF">VUQ09_01870</name>
</gene>
<protein>
    <submittedName>
        <fullName evidence="1">Minor capsid protein</fullName>
    </submittedName>
</protein>
<organism evidence="1">
    <name type="scientific">Dolosigranulum savutiense</name>
    <dbReference type="NCBI Taxonomy" id="3110288"/>
    <lineage>
        <taxon>Bacteria</taxon>
        <taxon>Bacillati</taxon>
        <taxon>Bacillota</taxon>
        <taxon>Bacilli</taxon>
        <taxon>Lactobacillales</taxon>
        <taxon>Carnobacteriaceae</taxon>
        <taxon>Dolosigranulum</taxon>
    </lineage>
</organism>
<proteinExistence type="predicted"/>
<sequence length="114" mass="12700">MSISVEHNLNDITRKFSASRLKSANKRATGRALARMQPYVPMETGALRGLGTVVDHETIKWAGLPYGKAQFYGTNGIVVFRNYTTPGTGKRWDLKLKANHMTEVTDAYVRGLDL</sequence>
<dbReference type="Pfam" id="PF11114">
    <property type="entry name" value="Minor_capsid_2"/>
    <property type="match status" value="1"/>
</dbReference>
<reference evidence="1" key="1">
    <citation type="submission" date="2023-12" db="EMBL/GenBank/DDBJ databases">
        <title>Dolosigranulum savutii sp. nov. isolated from human upper respiratory samples collected in Botswana.</title>
        <authorList>
            <person name="Kelly M.S."/>
        </authorList>
    </citation>
    <scope>NUCLEOTIDE SEQUENCE</scope>
    <source>
        <strain evidence="1">MSK312</strain>
    </source>
</reference>
<accession>A0AB74TZM8</accession>
<evidence type="ECO:0000313" key="1">
    <source>
        <dbReference type="EMBL" id="XBC48161.1"/>
    </source>
</evidence>
<dbReference type="AlphaFoldDB" id="A0AB74TZM8"/>
<dbReference type="InterPro" id="IPR021080">
    <property type="entry name" value="Minor_capsid_protein"/>
</dbReference>
<dbReference type="RefSeq" id="WP_347298175.1">
    <property type="nucleotide sequence ID" value="NZ_CP142434.1"/>
</dbReference>
<dbReference type="EMBL" id="CP142434">
    <property type="protein sequence ID" value="XBC48161.1"/>
    <property type="molecule type" value="Genomic_DNA"/>
</dbReference>